<evidence type="ECO:0000256" key="1">
    <source>
        <dbReference type="SAM" id="MobiDB-lite"/>
    </source>
</evidence>
<proteinExistence type="predicted"/>
<dbReference type="AlphaFoldDB" id="A0A6C0EB21"/>
<sequence>MSDIFIIKKMAAKGLSQIYYKPTVKNIDIDIIQYIKNIEIRTISNLNKNIMNYTIMDTSRPVPKPVYTIKHQTAHAQPLVVPANTQKDNTADSPSADNSVAASLPRVKSSSAMDVKASLITSQTPITVTVTPANTPTNDTTKTTVSVSTSIDEPVKEEVKHDTEKSESKEDKEESSAFPELSFQELLINLKIVSQIGKGEKLLVDGNKLNIDSRWCQSVRRWWTSDSKDRTVEFIEHLVESATHHNHILNENVKENSDRVENKETFDKLKDLNAAMVGILSGLDKLKLTYNEYVDIRTRLESCMTSFRRLSDENITIPR</sequence>
<dbReference type="EMBL" id="MN739785">
    <property type="protein sequence ID" value="QHT26336.1"/>
    <property type="molecule type" value="Genomic_DNA"/>
</dbReference>
<feature type="region of interest" description="Disordered" evidence="1">
    <location>
        <begin position="85"/>
        <end position="107"/>
    </location>
</feature>
<feature type="compositionally biased region" description="Low complexity" evidence="1">
    <location>
        <begin position="129"/>
        <end position="150"/>
    </location>
</feature>
<reference evidence="2" key="1">
    <citation type="journal article" date="2020" name="Nature">
        <title>Giant virus diversity and host interactions through global metagenomics.</title>
        <authorList>
            <person name="Schulz F."/>
            <person name="Roux S."/>
            <person name="Paez-Espino D."/>
            <person name="Jungbluth S."/>
            <person name="Walsh D.A."/>
            <person name="Denef V.J."/>
            <person name="McMahon K.D."/>
            <person name="Konstantinidis K.T."/>
            <person name="Eloe-Fadrosh E.A."/>
            <person name="Kyrpides N.C."/>
            <person name="Woyke T."/>
        </authorList>
    </citation>
    <scope>NUCLEOTIDE SEQUENCE</scope>
    <source>
        <strain evidence="2">GVMAG-M-3300023179-27</strain>
    </source>
</reference>
<protein>
    <submittedName>
        <fullName evidence="2">Uncharacterized protein</fullName>
    </submittedName>
</protein>
<feature type="compositionally biased region" description="Polar residues" evidence="1">
    <location>
        <begin position="85"/>
        <end position="101"/>
    </location>
</feature>
<organism evidence="2">
    <name type="scientific">viral metagenome</name>
    <dbReference type="NCBI Taxonomy" id="1070528"/>
    <lineage>
        <taxon>unclassified sequences</taxon>
        <taxon>metagenomes</taxon>
        <taxon>organismal metagenomes</taxon>
    </lineage>
</organism>
<evidence type="ECO:0000313" key="2">
    <source>
        <dbReference type="EMBL" id="QHT26336.1"/>
    </source>
</evidence>
<feature type="compositionally biased region" description="Basic and acidic residues" evidence="1">
    <location>
        <begin position="153"/>
        <end position="175"/>
    </location>
</feature>
<accession>A0A6C0EB21</accession>
<feature type="region of interest" description="Disordered" evidence="1">
    <location>
        <begin position="129"/>
        <end position="177"/>
    </location>
</feature>
<name>A0A6C0EB21_9ZZZZ</name>